<keyword evidence="1 3" id="KW-0863">Zinc-finger</keyword>
<dbReference type="OrthoDB" id="7635003at2759"/>
<dbReference type="GeneID" id="9808667"/>
<dbReference type="InterPro" id="IPR013083">
    <property type="entry name" value="Znf_RING/FYVE/PHD"/>
</dbReference>
<keyword evidence="2" id="KW-0862">Zinc</keyword>
<dbReference type="PANTHER" id="PTHR21447">
    <property type="entry name" value="RING-TYPE DOMAIN-CONTAINING PROTEIN-RELATED"/>
    <property type="match status" value="1"/>
</dbReference>
<evidence type="ECO:0000256" key="5">
    <source>
        <dbReference type="SAM" id="MobiDB-lite"/>
    </source>
</evidence>
<feature type="compositionally biased region" description="Polar residues" evidence="5">
    <location>
        <begin position="241"/>
        <end position="251"/>
    </location>
</feature>
<dbReference type="RefSeq" id="XP_003106511.2">
    <property type="nucleotide sequence ID" value="XM_003106463.2"/>
</dbReference>
<dbReference type="GO" id="GO:0045087">
    <property type="term" value="P:innate immune response"/>
    <property type="evidence" value="ECO:0007669"/>
    <property type="project" value="TreeGrafter"/>
</dbReference>
<accession>E3MBV5</accession>
<feature type="domain" description="RING-type" evidence="6">
    <location>
        <begin position="531"/>
        <end position="571"/>
    </location>
</feature>
<dbReference type="STRING" id="31234.E3MBV5"/>
<evidence type="ECO:0000313" key="7">
    <source>
        <dbReference type="EMBL" id="EFO97813.1"/>
    </source>
</evidence>
<keyword evidence="4" id="KW-0175">Coiled coil</keyword>
<feature type="compositionally biased region" description="Basic and acidic residues" evidence="5">
    <location>
        <begin position="265"/>
        <end position="276"/>
    </location>
</feature>
<feature type="region of interest" description="Disordered" evidence="5">
    <location>
        <begin position="241"/>
        <end position="276"/>
    </location>
</feature>
<evidence type="ECO:0000256" key="1">
    <source>
        <dbReference type="ARBA" id="ARBA00022771"/>
    </source>
</evidence>
<dbReference type="InterPro" id="IPR001841">
    <property type="entry name" value="Znf_RING"/>
</dbReference>
<gene>
    <name evidence="7" type="ORF">CRE_15974</name>
</gene>
<dbReference type="CDD" id="cd16448">
    <property type="entry name" value="RING-H2"/>
    <property type="match status" value="1"/>
</dbReference>
<reference evidence="7" key="1">
    <citation type="submission" date="2007-07" db="EMBL/GenBank/DDBJ databases">
        <title>PCAP assembly of the Caenorhabditis remanei genome.</title>
        <authorList>
            <consortium name="The Caenorhabditis remanei Sequencing Consortium"/>
            <person name="Wilson R.K."/>
        </authorList>
    </citation>
    <scope>NUCLEOTIDE SEQUENCE [LARGE SCALE GENOMIC DNA]</scope>
    <source>
        <strain evidence="7">PB4641</strain>
    </source>
</reference>
<name>E3MBV5_CAERE</name>
<dbReference type="InParanoid" id="E3MBV5"/>
<proteinExistence type="predicted"/>
<keyword evidence="1 3" id="KW-0479">Metal-binding</keyword>
<dbReference type="PROSITE" id="PS50089">
    <property type="entry name" value="ZF_RING_2"/>
    <property type="match status" value="1"/>
</dbReference>
<organism evidence="8">
    <name type="scientific">Caenorhabditis remanei</name>
    <name type="common">Caenorhabditis vulgaris</name>
    <dbReference type="NCBI Taxonomy" id="31234"/>
    <lineage>
        <taxon>Eukaryota</taxon>
        <taxon>Metazoa</taxon>
        <taxon>Ecdysozoa</taxon>
        <taxon>Nematoda</taxon>
        <taxon>Chromadorea</taxon>
        <taxon>Rhabditida</taxon>
        <taxon>Rhabditina</taxon>
        <taxon>Rhabditomorpha</taxon>
        <taxon>Rhabditoidea</taxon>
        <taxon>Rhabditidae</taxon>
        <taxon>Peloderinae</taxon>
        <taxon>Caenorhabditis</taxon>
    </lineage>
</organism>
<dbReference type="Gene3D" id="3.30.40.10">
    <property type="entry name" value="Zinc/RING finger domain, C3HC4 (zinc finger)"/>
    <property type="match status" value="1"/>
</dbReference>
<dbReference type="Pfam" id="PF13639">
    <property type="entry name" value="zf-RING_2"/>
    <property type="match status" value="1"/>
</dbReference>
<dbReference type="HOGENOM" id="CLU_007994_1_0_1"/>
<keyword evidence="8" id="KW-1185">Reference proteome</keyword>
<dbReference type="CTD" id="9808667"/>
<dbReference type="AlphaFoldDB" id="E3MBV5"/>
<dbReference type="SUPFAM" id="SSF57850">
    <property type="entry name" value="RING/U-box"/>
    <property type="match status" value="1"/>
</dbReference>
<dbReference type="KEGG" id="crq:GCK72_020770"/>
<evidence type="ECO:0000313" key="8">
    <source>
        <dbReference type="Proteomes" id="UP000008281"/>
    </source>
</evidence>
<feature type="compositionally biased region" description="Basic residues" evidence="5">
    <location>
        <begin position="253"/>
        <end position="263"/>
    </location>
</feature>
<dbReference type="GO" id="GO:0008270">
    <property type="term" value="F:zinc ion binding"/>
    <property type="evidence" value="ECO:0007669"/>
    <property type="project" value="UniProtKB-KW"/>
</dbReference>
<dbReference type="eggNOG" id="ENOG502SVYK">
    <property type="taxonomic scope" value="Eukaryota"/>
</dbReference>
<dbReference type="OMA" id="QPRINSM"/>
<evidence type="ECO:0000256" key="4">
    <source>
        <dbReference type="SAM" id="Coils"/>
    </source>
</evidence>
<sequence>MYKTIWKEKAQPRINSMSDVILESMEKFLEHYQPEKYSKELSAILIWLGLVMKRVAHFAEQESIHLPPLYSVTPTNETKLVIRAFSVGNNLFVMAHELLKTLKDRNKDVSGFEEEVLRMPRLSTLSYREVLQKIDRNVLKNLEFVKMKRIMLMFAQTPIPTYDGAYCIFASEVLYELLVDMIVAKKKFYITHLKKFSSKLTDISKMPTLSVENLKETLKLFNLDKCFGDISKYAERCIQSQKQENPGSTNMPIKKKKSKKAKKQVSSDDAPKESKSCSKCSRASEFTIKANQKLRLSNLENKQLKKELATAQLEIEMVKQKGLDKNEKIKMLEKLLDEKENVIKELAEKHQRDQEERIAVLKKLLEEKDDVIKQQEERLEEHTVRIRSLQIDQQETPDENPEKIPDALYKLQAINGVLHRQQPISKCTETTNRVIINTNKKEIRRIAETERTRFWEEPNAYSETVENRIAMIQYNQFETADEIPALPNFPVFSPEFLKVYEVTMKSKPPLICSQLQKTSELNPEELEDDECVICLDLIELEDETEMCGVCNSHKKCIQDWMVLNRTCPSCRAGIVDNREFPSLG</sequence>
<evidence type="ECO:0000256" key="3">
    <source>
        <dbReference type="PROSITE-ProRule" id="PRU00175"/>
    </source>
</evidence>
<evidence type="ECO:0000256" key="2">
    <source>
        <dbReference type="ARBA" id="ARBA00022833"/>
    </source>
</evidence>
<dbReference type="GO" id="GO:0045121">
    <property type="term" value="C:membrane raft"/>
    <property type="evidence" value="ECO:0007669"/>
    <property type="project" value="TreeGrafter"/>
</dbReference>
<feature type="coiled-coil region" evidence="4">
    <location>
        <begin position="294"/>
        <end position="392"/>
    </location>
</feature>
<dbReference type="Proteomes" id="UP000008281">
    <property type="component" value="Unassembled WGS sequence"/>
</dbReference>
<dbReference type="EMBL" id="DS268433">
    <property type="protein sequence ID" value="EFO97813.1"/>
    <property type="molecule type" value="Genomic_DNA"/>
</dbReference>
<evidence type="ECO:0000259" key="6">
    <source>
        <dbReference type="PROSITE" id="PS50089"/>
    </source>
</evidence>
<dbReference type="PANTHER" id="PTHR21447:SF11">
    <property type="entry name" value="RING-TYPE DOMAIN-CONTAINING PROTEIN"/>
    <property type="match status" value="1"/>
</dbReference>
<protein>
    <recommendedName>
        <fullName evidence="6">RING-type domain-containing protein</fullName>
    </recommendedName>
</protein>